<comment type="similarity">
    <text evidence="1 8 10">Belongs to the FGGY kinase family.</text>
</comment>
<name>A0A380PZ71_YERFR</name>
<feature type="domain" description="Carbohydrate kinase FGGY N-terminal" evidence="11">
    <location>
        <begin position="6"/>
        <end position="249"/>
    </location>
</feature>
<dbReference type="SUPFAM" id="SSF53067">
    <property type="entry name" value="Actin-like ATPase domain"/>
    <property type="match status" value="2"/>
</dbReference>
<comment type="cofactor">
    <cofactor evidence="8">
        <name>a divalent metal cation</name>
        <dbReference type="ChEBI" id="CHEBI:60240"/>
    </cofactor>
</comment>
<evidence type="ECO:0000256" key="2">
    <source>
        <dbReference type="ARBA" id="ARBA00022679"/>
    </source>
</evidence>
<dbReference type="InterPro" id="IPR018484">
    <property type="entry name" value="FGGY_N"/>
</dbReference>
<keyword evidence="6 8" id="KW-0294">Fucose metabolism</keyword>
<dbReference type="GO" id="GO:0005524">
    <property type="term" value="F:ATP binding"/>
    <property type="evidence" value="ECO:0007669"/>
    <property type="project" value="UniProtKB-UniRule"/>
</dbReference>
<dbReference type="AlphaFoldDB" id="A0A380PZ71"/>
<accession>A0A380PZ71</accession>
<dbReference type="GeneID" id="57904283"/>
<dbReference type="Gene3D" id="3.30.420.40">
    <property type="match status" value="2"/>
</dbReference>
<gene>
    <name evidence="13" type="primary">xylB3_2</name>
    <name evidence="8" type="synonym">fucK</name>
    <name evidence="13" type="ORF">NCTC11470_03711</name>
</gene>
<sequence length="498" mass="54795">MKRDVVIVLDCGATNIRAIAVDPQGVVVAKAVLPNHSQPDLANPQWQLWPLEDILQSFAQCCRQLLPQIQKDKIHAVTVTTFGVDGALVDAKGKMLYPIISWKCPRTVAVMENIASYMSAEKLQQISGIGQFSFNTLYKLIWLQENRPDLVEQAHAWLFISSLINHRLTGEFTTDRTMAGTSQLLDVKREQFSAAILHKIGIQADLFPPMVAAGDIIGQLLPNIATTLGLPVGLPVISAGHDTQFALFGSGADLDQPVLSSGTWEILMVRTPQVNTALLPQFAGSTCELDSCPRLFNPGLQWLASGVLEWVRQLYWHDDACADVYRRMINEAEAISPGADGVRMDCNLLGNTRHHLSGGWQGVSLSSGRGHFYRSALEGLAWQLKSNLALLERIGEFHTKELLLVGGGSRNALWNQIKADVLNLPIKVIDEAETTVLGAALFAWHATGYYASAEEARAQVNYHYQYYQPGDQQPLYQAITHCPPPVTEAMPLKGECHA</sequence>
<feature type="domain" description="Carbohydrate kinase FGGY C-terminal" evidence="12">
    <location>
        <begin position="259"/>
        <end position="446"/>
    </location>
</feature>
<evidence type="ECO:0000256" key="10">
    <source>
        <dbReference type="RuleBase" id="RU003733"/>
    </source>
</evidence>
<evidence type="ECO:0000256" key="3">
    <source>
        <dbReference type="ARBA" id="ARBA00022741"/>
    </source>
</evidence>
<dbReference type="CDD" id="cd07773">
    <property type="entry name" value="ASKHA_NBD_FGGY_FK"/>
    <property type="match status" value="1"/>
</dbReference>
<dbReference type="RefSeq" id="WP_004706360.1">
    <property type="nucleotide sequence ID" value="NZ_CP023964.1"/>
</dbReference>
<keyword evidence="7 8" id="KW-0119">Carbohydrate metabolism</keyword>
<evidence type="ECO:0000256" key="4">
    <source>
        <dbReference type="ARBA" id="ARBA00022777"/>
    </source>
</evidence>
<evidence type="ECO:0000259" key="12">
    <source>
        <dbReference type="Pfam" id="PF02782"/>
    </source>
</evidence>
<dbReference type="Pfam" id="PF00370">
    <property type="entry name" value="FGGY_N"/>
    <property type="match status" value="1"/>
</dbReference>
<dbReference type="OrthoDB" id="9805576at2"/>
<comment type="pathway">
    <text evidence="8">Carbohydrate degradation; L-fucose degradation; L-lactaldehyde and glycerone phosphate from L-fucose: step 2/3.</text>
</comment>
<dbReference type="InterPro" id="IPR018483">
    <property type="entry name" value="Carb_kinase_FGGY_CS"/>
</dbReference>
<dbReference type="GO" id="GO:0042355">
    <property type="term" value="P:L-fucose catabolic process"/>
    <property type="evidence" value="ECO:0007669"/>
    <property type="project" value="UniProtKB-UniRule"/>
</dbReference>
<evidence type="ECO:0000313" key="13">
    <source>
        <dbReference type="EMBL" id="SUP78589.1"/>
    </source>
</evidence>
<proteinExistence type="inferred from homology"/>
<evidence type="ECO:0000256" key="7">
    <source>
        <dbReference type="ARBA" id="ARBA00023277"/>
    </source>
</evidence>
<evidence type="ECO:0000313" key="14">
    <source>
        <dbReference type="Proteomes" id="UP000254835"/>
    </source>
</evidence>
<dbReference type="EMBL" id="UHJA01000001">
    <property type="protein sequence ID" value="SUP78589.1"/>
    <property type="molecule type" value="Genomic_DNA"/>
</dbReference>
<organism evidence="13 14">
    <name type="scientific">Yersinia frederiksenii</name>
    <dbReference type="NCBI Taxonomy" id="29484"/>
    <lineage>
        <taxon>Bacteria</taxon>
        <taxon>Pseudomonadati</taxon>
        <taxon>Pseudomonadota</taxon>
        <taxon>Gammaproteobacteria</taxon>
        <taxon>Enterobacterales</taxon>
        <taxon>Yersiniaceae</taxon>
        <taxon>Yersinia</taxon>
    </lineage>
</organism>
<evidence type="ECO:0000256" key="8">
    <source>
        <dbReference type="HAMAP-Rule" id="MF_00986"/>
    </source>
</evidence>
<dbReference type="InterPro" id="IPR050406">
    <property type="entry name" value="FGGY_Carb_Kinase"/>
</dbReference>
<evidence type="ECO:0000259" key="11">
    <source>
        <dbReference type="Pfam" id="PF00370"/>
    </source>
</evidence>
<keyword evidence="3 8" id="KW-0547">Nucleotide-binding</keyword>
<dbReference type="PROSITE" id="PS00445">
    <property type="entry name" value="FGGY_KINASES_2"/>
    <property type="match status" value="1"/>
</dbReference>
<dbReference type="UniPathway" id="UPA00563">
    <property type="reaction ID" value="UER00625"/>
</dbReference>
<dbReference type="InterPro" id="IPR018485">
    <property type="entry name" value="FGGY_C"/>
</dbReference>
<evidence type="ECO:0000256" key="1">
    <source>
        <dbReference type="ARBA" id="ARBA00009156"/>
    </source>
</evidence>
<dbReference type="PIRSF" id="PIRSF000538">
    <property type="entry name" value="GlpK"/>
    <property type="match status" value="1"/>
</dbReference>
<comment type="catalytic activity">
    <reaction evidence="8">
        <text>L-fuculose + ATP = L-fuculose 1-phosphate + ADP + H(+)</text>
        <dbReference type="Rhea" id="RHEA:12376"/>
        <dbReference type="ChEBI" id="CHEBI:15378"/>
        <dbReference type="ChEBI" id="CHEBI:17617"/>
        <dbReference type="ChEBI" id="CHEBI:30616"/>
        <dbReference type="ChEBI" id="CHEBI:57846"/>
        <dbReference type="ChEBI" id="CHEBI:456216"/>
        <dbReference type="EC" id="2.7.1.51"/>
    </reaction>
</comment>
<dbReference type="HAMAP" id="MF_00986">
    <property type="entry name" value="Fuculokinase"/>
    <property type="match status" value="1"/>
</dbReference>
<dbReference type="PANTHER" id="PTHR43095">
    <property type="entry name" value="SUGAR KINASE"/>
    <property type="match status" value="1"/>
</dbReference>
<dbReference type="EC" id="2.7.1.51" evidence="8 9"/>
<protein>
    <recommendedName>
        <fullName evidence="8 9">L-fuculokinase</fullName>
        <ecNumber evidence="8 9">2.7.1.51</ecNumber>
    </recommendedName>
    <alternativeName>
        <fullName evidence="8">L-fuculose kinase</fullName>
    </alternativeName>
</protein>
<dbReference type="Proteomes" id="UP000254835">
    <property type="component" value="Unassembled WGS sequence"/>
</dbReference>
<evidence type="ECO:0000256" key="9">
    <source>
        <dbReference type="NCBIfam" id="TIGR02628"/>
    </source>
</evidence>
<dbReference type="PANTHER" id="PTHR43095:SF5">
    <property type="entry name" value="XYLULOSE KINASE"/>
    <property type="match status" value="1"/>
</dbReference>
<dbReference type="InterPro" id="IPR013450">
    <property type="entry name" value="Fuculokinase"/>
</dbReference>
<dbReference type="Pfam" id="PF02782">
    <property type="entry name" value="FGGY_C"/>
    <property type="match status" value="1"/>
</dbReference>
<dbReference type="GO" id="GO:0008737">
    <property type="term" value="F:L-fuculokinase activity"/>
    <property type="evidence" value="ECO:0007669"/>
    <property type="project" value="UniProtKB-UniRule"/>
</dbReference>
<reference evidence="13 14" key="1">
    <citation type="submission" date="2018-06" db="EMBL/GenBank/DDBJ databases">
        <authorList>
            <consortium name="Pathogen Informatics"/>
            <person name="Doyle S."/>
        </authorList>
    </citation>
    <scope>NUCLEOTIDE SEQUENCE [LARGE SCALE GENOMIC DNA]</scope>
    <source>
        <strain evidence="13 14">NCTC11470</strain>
    </source>
</reference>
<dbReference type="InterPro" id="IPR043129">
    <property type="entry name" value="ATPase_NBD"/>
</dbReference>
<dbReference type="InterPro" id="IPR000577">
    <property type="entry name" value="Carb_kinase_FGGY"/>
</dbReference>
<evidence type="ECO:0000256" key="6">
    <source>
        <dbReference type="ARBA" id="ARBA00023253"/>
    </source>
</evidence>
<dbReference type="PROSITE" id="PS00933">
    <property type="entry name" value="FGGY_KINASES_1"/>
    <property type="match status" value="1"/>
</dbReference>
<comment type="function">
    <text evidence="8">Catalyzes the phosphorylation of L-fuculose.</text>
</comment>
<dbReference type="NCBIfam" id="TIGR02628">
    <property type="entry name" value="fuculo_kin_coli"/>
    <property type="match status" value="1"/>
</dbReference>
<evidence type="ECO:0000256" key="5">
    <source>
        <dbReference type="ARBA" id="ARBA00022840"/>
    </source>
</evidence>
<keyword evidence="5 8" id="KW-0067">ATP-binding</keyword>
<keyword evidence="2 8" id="KW-0808">Transferase</keyword>
<keyword evidence="4 8" id="KW-0418">Kinase</keyword>